<organism evidence="1 3">
    <name type="scientific">Sulfuracidifex tepidarius</name>
    <dbReference type="NCBI Taxonomy" id="1294262"/>
    <lineage>
        <taxon>Archaea</taxon>
        <taxon>Thermoproteota</taxon>
        <taxon>Thermoprotei</taxon>
        <taxon>Sulfolobales</taxon>
        <taxon>Sulfolobaceae</taxon>
        <taxon>Sulfuracidifex</taxon>
    </lineage>
</organism>
<evidence type="ECO:0000313" key="3">
    <source>
        <dbReference type="Proteomes" id="UP000322983"/>
    </source>
</evidence>
<gene>
    <name evidence="1" type="ORF">IC006_0899</name>
    <name evidence="2" type="ORF">IC007_0865</name>
</gene>
<reference evidence="4" key="1">
    <citation type="submission" date="2018-09" db="EMBL/GenBank/DDBJ databases">
        <title>Complete Genome Sequencing of Sulfolobus sp. JCM 16834.</title>
        <authorList>
            <person name="Kato S."/>
            <person name="Itoh T."/>
            <person name="Ohkuma M."/>
        </authorList>
    </citation>
    <scope>NUCLEOTIDE SEQUENCE [LARGE SCALE GENOMIC DNA]</scope>
    <source>
        <strain evidence="4">IC-007</strain>
    </source>
</reference>
<accession>A0A510DTT2</accession>
<dbReference type="RefSeq" id="WP_054846883.1">
    <property type="nucleotide sequence ID" value="NZ_AP018929.1"/>
</dbReference>
<accession>A0A510E1L6</accession>
<proteinExistence type="predicted"/>
<sequence length="82" mass="9522">MEWKITQREPKKAKDVSCTIDELASLKEIRDKLGTKSKQFVMDVLIKHLKENKLTFDDLAKKYSELGRGELESLINLLKEKS</sequence>
<dbReference type="AlphaFoldDB" id="A0A510DTT2"/>
<dbReference type="KEGG" id="step:IC006_0899"/>
<evidence type="ECO:0000313" key="4">
    <source>
        <dbReference type="Proteomes" id="UP000325030"/>
    </source>
</evidence>
<keyword evidence="3" id="KW-1185">Reference proteome</keyword>
<evidence type="ECO:0000313" key="2">
    <source>
        <dbReference type="EMBL" id="BBG26357.1"/>
    </source>
</evidence>
<dbReference type="Proteomes" id="UP000322983">
    <property type="component" value="Chromosome"/>
</dbReference>
<dbReference type="GeneID" id="41717265"/>
<dbReference type="EMBL" id="AP018929">
    <property type="protein sequence ID" value="BBG23611.1"/>
    <property type="molecule type" value="Genomic_DNA"/>
</dbReference>
<name>A0A510DTT2_9CREN</name>
<dbReference type="STRING" id="1294262.GCA_001316085_03074"/>
<dbReference type="EMBL" id="AP018930">
    <property type="protein sequence ID" value="BBG26357.1"/>
    <property type="molecule type" value="Genomic_DNA"/>
</dbReference>
<protein>
    <submittedName>
        <fullName evidence="1">Uncharacterized protein</fullName>
    </submittedName>
</protein>
<dbReference type="Proteomes" id="UP000325030">
    <property type="component" value="Chromosome"/>
</dbReference>
<reference evidence="1 3" key="2">
    <citation type="journal article" date="2020" name="Int. J. Syst. Evol. Microbiol.">
        <title>Sulfuracidifex tepidarius gen. nov., sp. nov. and transfer of Sulfolobus metallicus Huber and Stetter 1992 to the genus Sulfuracidifex as Sulfuracidifex metallicus comb. nov.</title>
        <authorList>
            <person name="Itoh T."/>
            <person name="Miura T."/>
            <person name="Sakai H.D."/>
            <person name="Kato S."/>
            <person name="Ohkuma M."/>
            <person name="Takashina T."/>
        </authorList>
    </citation>
    <scope>NUCLEOTIDE SEQUENCE [LARGE SCALE GENOMIC DNA]</scope>
    <source>
        <strain evidence="1 3">IC-006</strain>
        <strain evidence="2">IC-007</strain>
    </source>
</reference>
<evidence type="ECO:0000313" key="1">
    <source>
        <dbReference type="EMBL" id="BBG23611.1"/>
    </source>
</evidence>